<evidence type="ECO:0000256" key="1">
    <source>
        <dbReference type="SAM" id="Phobius"/>
    </source>
</evidence>
<keyword evidence="1" id="KW-0812">Transmembrane</keyword>
<dbReference type="AlphaFoldDB" id="A0A9E4NH22"/>
<feature type="transmembrane region" description="Helical" evidence="1">
    <location>
        <begin position="59"/>
        <end position="80"/>
    </location>
</feature>
<accession>A0A9E4NH22</accession>
<evidence type="ECO:0000313" key="3">
    <source>
        <dbReference type="Proteomes" id="UP000886674"/>
    </source>
</evidence>
<name>A0A9E4NH22_9GAMM</name>
<reference evidence="2" key="1">
    <citation type="journal article" date="2021" name="Proc. Natl. Acad. Sci. U.S.A.">
        <title>Global biogeography of chemosynthetic symbionts reveals both localized and globally distributed symbiont groups. .</title>
        <authorList>
            <person name="Osvatic J.T."/>
            <person name="Wilkins L.G.E."/>
            <person name="Leibrecht L."/>
            <person name="Leray M."/>
            <person name="Zauner S."/>
            <person name="Polzin J."/>
            <person name="Camacho Y."/>
            <person name="Gros O."/>
            <person name="van Gils J.A."/>
            <person name="Eisen J.A."/>
            <person name="Petersen J.M."/>
            <person name="Yuen B."/>
        </authorList>
    </citation>
    <scope>NUCLEOTIDE SEQUENCE</scope>
    <source>
        <strain evidence="2">MAGclacostrist055</strain>
    </source>
</reference>
<keyword evidence="1" id="KW-1133">Transmembrane helix</keyword>
<protein>
    <recommendedName>
        <fullName evidence="4">Flagellar protein</fullName>
    </recommendedName>
</protein>
<evidence type="ECO:0000313" key="2">
    <source>
        <dbReference type="EMBL" id="MCG7977056.1"/>
    </source>
</evidence>
<keyword evidence="1" id="KW-0472">Membrane</keyword>
<organism evidence="2 3">
    <name type="scientific">Candidatus Thiodiazotropha taylori</name>
    <dbReference type="NCBI Taxonomy" id="2792791"/>
    <lineage>
        <taxon>Bacteria</taxon>
        <taxon>Pseudomonadati</taxon>
        <taxon>Pseudomonadota</taxon>
        <taxon>Gammaproteobacteria</taxon>
        <taxon>Chromatiales</taxon>
        <taxon>Sedimenticolaceae</taxon>
        <taxon>Candidatus Thiodiazotropha</taxon>
    </lineage>
</organism>
<dbReference type="EMBL" id="JAEPCR010000005">
    <property type="protein sequence ID" value="MCG7977056.1"/>
    <property type="molecule type" value="Genomic_DNA"/>
</dbReference>
<sequence>MRFSVVLFALVMGVCWLYGTSVQAQVSSLSSPSGTESSIKEPTQGLPLRKDGVIPQGTLVRVSIAIIIGLVLAVSVAYLIKRYLFARNPIGSSEHRMQLLEVKRLSPRLMLFRVRIDDKMIVLAQSGEQLTELNPANAFETRQVADDDEV</sequence>
<comment type="caution">
    <text evidence="2">The sequence shown here is derived from an EMBL/GenBank/DDBJ whole genome shotgun (WGS) entry which is preliminary data.</text>
</comment>
<evidence type="ECO:0008006" key="4">
    <source>
        <dbReference type="Google" id="ProtNLM"/>
    </source>
</evidence>
<gene>
    <name evidence="2" type="ORF">JAY77_02765</name>
</gene>
<proteinExistence type="predicted"/>
<dbReference type="Proteomes" id="UP000886674">
    <property type="component" value="Unassembled WGS sequence"/>
</dbReference>